<evidence type="ECO:0000313" key="3">
    <source>
        <dbReference type="Proteomes" id="UP000054495"/>
    </source>
</evidence>
<keyword evidence="1" id="KW-1133">Transmembrane helix</keyword>
<keyword evidence="3" id="KW-1185">Reference proteome</keyword>
<feature type="transmembrane region" description="Helical" evidence="1">
    <location>
        <begin position="43"/>
        <end position="63"/>
    </location>
</feature>
<accession>A0A0D6L4C2</accession>
<dbReference type="Proteomes" id="UP000054495">
    <property type="component" value="Unassembled WGS sequence"/>
</dbReference>
<gene>
    <name evidence="2" type="ORF">ANCCEY_15694</name>
</gene>
<feature type="non-terminal residue" evidence="2">
    <location>
        <position position="90"/>
    </location>
</feature>
<name>A0A0D6L4C2_9BILA</name>
<dbReference type="EMBL" id="KE129780">
    <property type="protein sequence ID" value="EPB65243.1"/>
    <property type="molecule type" value="Genomic_DNA"/>
</dbReference>
<proteinExistence type="predicted"/>
<feature type="non-terminal residue" evidence="2">
    <location>
        <position position="1"/>
    </location>
</feature>
<organism evidence="2 3">
    <name type="scientific">Ancylostoma ceylanicum</name>
    <dbReference type="NCBI Taxonomy" id="53326"/>
    <lineage>
        <taxon>Eukaryota</taxon>
        <taxon>Metazoa</taxon>
        <taxon>Ecdysozoa</taxon>
        <taxon>Nematoda</taxon>
        <taxon>Chromadorea</taxon>
        <taxon>Rhabditida</taxon>
        <taxon>Rhabditina</taxon>
        <taxon>Rhabditomorpha</taxon>
        <taxon>Strongyloidea</taxon>
        <taxon>Ancylostomatidae</taxon>
        <taxon>Ancylostomatinae</taxon>
        <taxon>Ancylostoma</taxon>
    </lineage>
</organism>
<sequence length="90" mass="10500">NDFMQIAPDYLLRARAVLHDICPVGYGWGYGMGMGMYRPWRPYGMWGGYGMGMGMPWGMGMYGRRRKMSYRMKFVLEMRPLLSSTLIIQK</sequence>
<protein>
    <submittedName>
        <fullName evidence="2">Uncharacterized protein</fullName>
    </submittedName>
</protein>
<dbReference type="AlphaFoldDB" id="A0A0D6L4C2"/>
<keyword evidence="1" id="KW-0812">Transmembrane</keyword>
<keyword evidence="1" id="KW-0472">Membrane</keyword>
<evidence type="ECO:0000313" key="2">
    <source>
        <dbReference type="EMBL" id="EPB65243.1"/>
    </source>
</evidence>
<reference evidence="2 3" key="1">
    <citation type="submission" date="2013-05" db="EMBL/GenBank/DDBJ databases">
        <title>Draft genome of the parasitic nematode Anyclostoma ceylanicum.</title>
        <authorList>
            <person name="Mitreva M."/>
        </authorList>
    </citation>
    <scope>NUCLEOTIDE SEQUENCE [LARGE SCALE GENOMIC DNA]</scope>
</reference>
<evidence type="ECO:0000256" key="1">
    <source>
        <dbReference type="SAM" id="Phobius"/>
    </source>
</evidence>